<dbReference type="GO" id="GO:0000976">
    <property type="term" value="F:transcription cis-regulatory region binding"/>
    <property type="evidence" value="ECO:0007669"/>
    <property type="project" value="TreeGrafter"/>
</dbReference>
<evidence type="ECO:0000256" key="3">
    <source>
        <dbReference type="ARBA" id="ARBA00023163"/>
    </source>
</evidence>
<name>D5UR69_TSUPD</name>
<dbReference type="eggNOG" id="COG1309">
    <property type="taxonomic scope" value="Bacteria"/>
</dbReference>
<gene>
    <name evidence="6" type="ordered locus">Tpau_2453</name>
</gene>
<dbReference type="Pfam" id="PF00440">
    <property type="entry name" value="TetR_N"/>
    <property type="match status" value="1"/>
</dbReference>
<proteinExistence type="predicted"/>
<dbReference type="Proteomes" id="UP000001213">
    <property type="component" value="Chromosome"/>
</dbReference>
<dbReference type="InterPro" id="IPR001647">
    <property type="entry name" value="HTH_TetR"/>
</dbReference>
<keyword evidence="2 4" id="KW-0238">DNA-binding</keyword>
<protein>
    <submittedName>
        <fullName evidence="6">Transcriptional regulator, TetR family</fullName>
    </submittedName>
</protein>
<evidence type="ECO:0000313" key="7">
    <source>
        <dbReference type="Proteomes" id="UP000001213"/>
    </source>
</evidence>
<keyword evidence="1" id="KW-0805">Transcription regulation</keyword>
<feature type="DNA-binding region" description="H-T-H motif" evidence="4">
    <location>
        <begin position="28"/>
        <end position="47"/>
    </location>
</feature>
<accession>D5UR69</accession>
<keyword evidence="7" id="KW-1185">Reference proteome</keyword>
<dbReference type="SUPFAM" id="SSF46689">
    <property type="entry name" value="Homeodomain-like"/>
    <property type="match status" value="1"/>
</dbReference>
<evidence type="ECO:0000259" key="5">
    <source>
        <dbReference type="PROSITE" id="PS50977"/>
    </source>
</evidence>
<dbReference type="PANTHER" id="PTHR30055:SF151">
    <property type="entry name" value="TRANSCRIPTIONAL REGULATORY PROTEIN"/>
    <property type="match status" value="1"/>
</dbReference>
<reference evidence="7" key="1">
    <citation type="submission" date="2010-03" db="EMBL/GenBank/DDBJ databases">
        <title>The complete chromosome of Tsukamurella paurometabola DSM 20162.</title>
        <authorList>
            <consortium name="US DOE Joint Genome Institute (JGI-PGF)"/>
            <person name="Lucas S."/>
            <person name="Copeland A."/>
            <person name="Lapidus A."/>
            <person name="Glavina del Rio T."/>
            <person name="Dalin E."/>
            <person name="Tice H."/>
            <person name="Bruce D."/>
            <person name="Goodwin L."/>
            <person name="Pitluck S."/>
            <person name="Kyrpides N."/>
            <person name="Mavromatis K."/>
            <person name="Ivanova N."/>
            <person name="Mikhailova N."/>
            <person name="Munk A.C."/>
            <person name="Brettin T."/>
            <person name="Detter J.C."/>
            <person name="Tapia R."/>
            <person name="Han C."/>
            <person name="Larimer F."/>
            <person name="Land M."/>
            <person name="Hauser L."/>
            <person name="Markowitz V."/>
            <person name="Cheng J.-F."/>
            <person name="Hugenholtz P."/>
            <person name="Woyke T."/>
            <person name="Wu D."/>
            <person name="Jando M."/>
            <person name="Brambilla E."/>
            <person name="Klenk H.-P."/>
            <person name="Eisen J.A."/>
        </authorList>
    </citation>
    <scope>NUCLEOTIDE SEQUENCE [LARGE SCALE GENOMIC DNA]</scope>
    <source>
        <strain evidence="7">ATCC 8368 / DSM 20162 / CCUG 35730 / CIP 100753 / JCM 10117 / KCTC 9821 / NBRC 16120 / NCIMB 702349 / NCTC 13040</strain>
    </source>
</reference>
<dbReference type="InterPro" id="IPR036271">
    <property type="entry name" value="Tet_transcr_reg_TetR-rel_C_sf"/>
</dbReference>
<dbReference type="GO" id="GO:0003700">
    <property type="term" value="F:DNA-binding transcription factor activity"/>
    <property type="evidence" value="ECO:0007669"/>
    <property type="project" value="TreeGrafter"/>
</dbReference>
<dbReference type="SUPFAM" id="SSF48498">
    <property type="entry name" value="Tetracyclin repressor-like, C-terminal domain"/>
    <property type="match status" value="1"/>
</dbReference>
<evidence type="ECO:0000256" key="4">
    <source>
        <dbReference type="PROSITE-ProRule" id="PRU00335"/>
    </source>
</evidence>
<evidence type="ECO:0000256" key="1">
    <source>
        <dbReference type="ARBA" id="ARBA00023015"/>
    </source>
</evidence>
<feature type="domain" description="HTH tetR-type" evidence="5">
    <location>
        <begin position="5"/>
        <end position="65"/>
    </location>
</feature>
<evidence type="ECO:0000313" key="6">
    <source>
        <dbReference type="EMBL" id="ADG79058.1"/>
    </source>
</evidence>
<dbReference type="STRING" id="521096.Tpau_2453"/>
<reference evidence="6 7" key="2">
    <citation type="journal article" date="2011" name="Stand. Genomic Sci.">
        <title>Complete genome sequence of Tsukamurella paurometabola type strain (no. 33).</title>
        <authorList>
            <person name="Munk A.C."/>
            <person name="Lapidus A."/>
            <person name="Lucas S."/>
            <person name="Nolan M."/>
            <person name="Tice H."/>
            <person name="Cheng J.F."/>
            <person name="Del Rio T.G."/>
            <person name="Goodwin L."/>
            <person name="Pitluck S."/>
            <person name="Liolios K."/>
            <person name="Huntemann M."/>
            <person name="Ivanova N."/>
            <person name="Mavromatis K."/>
            <person name="Mikhailova N."/>
            <person name="Pati A."/>
            <person name="Chen A."/>
            <person name="Palaniappan K."/>
            <person name="Tapia R."/>
            <person name="Han C."/>
            <person name="Land M."/>
            <person name="Hauser L."/>
            <person name="Chang Y.J."/>
            <person name="Jeffries C.D."/>
            <person name="Brettin T."/>
            <person name="Yasawong M."/>
            <person name="Brambilla E.M."/>
            <person name="Rohde M."/>
            <person name="Sikorski J."/>
            <person name="Goker M."/>
            <person name="Detter J.C."/>
            <person name="Woyke T."/>
            <person name="Bristow J."/>
            <person name="Eisen J.A."/>
            <person name="Markowitz V."/>
            <person name="Hugenholtz P."/>
            <person name="Kyrpides N.C."/>
            <person name="Klenk H.P."/>
        </authorList>
    </citation>
    <scope>NUCLEOTIDE SEQUENCE [LARGE SCALE GENOMIC DNA]</scope>
    <source>
        <strain evidence="7">ATCC 8368 / DSM 20162 / CCUG 35730 / CIP 100753 / JCM 10117 / KCTC 9821 / NBRC 16120 / NCIMB 702349 / NCTC 13040</strain>
    </source>
</reference>
<dbReference type="InterPro" id="IPR009057">
    <property type="entry name" value="Homeodomain-like_sf"/>
</dbReference>
<dbReference type="KEGG" id="tpr:Tpau_2453"/>
<dbReference type="Gene3D" id="1.10.10.60">
    <property type="entry name" value="Homeodomain-like"/>
    <property type="match status" value="1"/>
</dbReference>
<dbReference type="RefSeq" id="WP_013127080.1">
    <property type="nucleotide sequence ID" value="NC_014158.1"/>
</dbReference>
<evidence type="ECO:0000256" key="2">
    <source>
        <dbReference type="ARBA" id="ARBA00023125"/>
    </source>
</evidence>
<dbReference type="Gene3D" id="1.10.357.10">
    <property type="entry name" value="Tetracycline Repressor, domain 2"/>
    <property type="match status" value="1"/>
</dbReference>
<dbReference type="HOGENOM" id="CLU_069543_0_0_11"/>
<dbReference type="PROSITE" id="PS50977">
    <property type="entry name" value="HTH_TETR_2"/>
    <property type="match status" value="1"/>
</dbReference>
<dbReference type="EMBL" id="CP001966">
    <property type="protein sequence ID" value="ADG79058.1"/>
    <property type="molecule type" value="Genomic_DNA"/>
</dbReference>
<keyword evidence="3" id="KW-0804">Transcription</keyword>
<dbReference type="InterPro" id="IPR050109">
    <property type="entry name" value="HTH-type_TetR-like_transc_reg"/>
</dbReference>
<dbReference type="AlphaFoldDB" id="D5UR69"/>
<sequence>MSETALTRDAIVAEAVRLADEGGLEKVSMRRIAEALGTGAMSLYRHVPDKETLIREMASAVGTGALYPEELLGDPDWRHRVHLAAEIDLRLYLRHPWVLLAHAMPRAAISPSSVACFDWLVEALDHLTGRVDDSAELALHVWNHVQGAGLGAVGRVLVAPGSSLDGVGFVAGLADDPLIDDLPRMSELVAIERPELCQAMPLLRSGIEALCDGFAARYGDRRE</sequence>
<dbReference type="PANTHER" id="PTHR30055">
    <property type="entry name" value="HTH-TYPE TRANSCRIPTIONAL REGULATOR RUTR"/>
    <property type="match status" value="1"/>
</dbReference>
<organism evidence="6 7">
    <name type="scientific">Tsukamurella paurometabola (strain ATCC 8368 / DSM 20162 / CCUG 35730 / CIP 100753 / JCM 10117 / KCTC 9821 / NBRC 16120 / NCIMB 702349 / NCTC 13040)</name>
    <name type="common">Corynebacterium paurometabolum</name>
    <dbReference type="NCBI Taxonomy" id="521096"/>
    <lineage>
        <taxon>Bacteria</taxon>
        <taxon>Bacillati</taxon>
        <taxon>Actinomycetota</taxon>
        <taxon>Actinomycetes</taxon>
        <taxon>Mycobacteriales</taxon>
        <taxon>Tsukamurellaceae</taxon>
        <taxon>Tsukamurella</taxon>
    </lineage>
</organism>